<keyword evidence="4" id="KW-0371">Homeobox</keyword>
<evidence type="ECO:0000256" key="1">
    <source>
        <dbReference type="ARBA" id="ARBA00004123"/>
    </source>
</evidence>
<dbReference type="PROSITE" id="PS51978">
    <property type="entry name" value="PBC"/>
    <property type="match status" value="1"/>
</dbReference>
<evidence type="ECO:0000256" key="3">
    <source>
        <dbReference type="ARBA" id="ARBA00023125"/>
    </source>
</evidence>
<feature type="domain" description="PBC" evidence="6">
    <location>
        <begin position="1"/>
        <end position="165"/>
    </location>
</feature>
<dbReference type="Pfam" id="PF05920">
    <property type="entry name" value="Homeobox_KN"/>
    <property type="match status" value="1"/>
</dbReference>
<reference evidence="7" key="3">
    <citation type="submission" date="2025-09" db="UniProtKB">
        <authorList>
            <consortium name="Ensembl"/>
        </authorList>
    </citation>
    <scope>IDENTIFICATION</scope>
</reference>
<keyword evidence="8" id="KW-1185">Reference proteome</keyword>
<reference evidence="7" key="2">
    <citation type="submission" date="2025-08" db="UniProtKB">
        <authorList>
            <consortium name="Ensembl"/>
        </authorList>
    </citation>
    <scope>IDENTIFICATION</scope>
</reference>
<name>A0A3P9B5Y3_9CICH</name>
<dbReference type="InterPro" id="IPR050224">
    <property type="entry name" value="TALE_homeobox"/>
</dbReference>
<keyword evidence="3" id="KW-0238">DNA-binding</keyword>
<evidence type="ECO:0000313" key="7">
    <source>
        <dbReference type="Ensembl" id="ENSMZEP00005005290.1"/>
    </source>
</evidence>
<comment type="similarity">
    <text evidence="2">Belongs to the TALE/PBX homeobox family.</text>
</comment>
<dbReference type="STRING" id="106582.ENSMZEP00005005290"/>
<evidence type="ECO:0000256" key="2">
    <source>
        <dbReference type="ARBA" id="ARBA00007601"/>
    </source>
</evidence>
<proteinExistence type="inferred from homology"/>
<evidence type="ECO:0000313" key="8">
    <source>
        <dbReference type="Proteomes" id="UP000265160"/>
    </source>
</evidence>
<dbReference type="AlphaFoldDB" id="A0A3P9B5Y3"/>
<comment type="subcellular location">
    <subcellularLocation>
        <location evidence="1">Nucleus</location>
    </subcellularLocation>
</comment>
<evidence type="ECO:0000256" key="4">
    <source>
        <dbReference type="ARBA" id="ARBA00023155"/>
    </source>
</evidence>
<evidence type="ECO:0000259" key="6">
    <source>
        <dbReference type="PROSITE" id="PS51978"/>
    </source>
</evidence>
<reference evidence="7 8" key="1">
    <citation type="journal article" date="2014" name="Nature">
        <title>The genomic substrate for adaptive radiation in African cichlid fish.</title>
        <authorList>
            <person name="Brawand D."/>
            <person name="Wagner C.E."/>
            <person name="Li Y.I."/>
            <person name="Malinsky M."/>
            <person name="Keller I."/>
            <person name="Fan S."/>
            <person name="Simakov O."/>
            <person name="Ng A.Y."/>
            <person name="Lim Z.W."/>
            <person name="Bezault E."/>
            <person name="Turner-Maier J."/>
            <person name="Johnson J."/>
            <person name="Alcazar R."/>
            <person name="Noh H.J."/>
            <person name="Russell P."/>
            <person name="Aken B."/>
            <person name="Alfoldi J."/>
            <person name="Amemiya C."/>
            <person name="Azzouzi N."/>
            <person name="Baroiller J.F."/>
            <person name="Barloy-Hubler F."/>
            <person name="Berlin A."/>
            <person name="Bloomquist R."/>
            <person name="Carleton K.L."/>
            <person name="Conte M.A."/>
            <person name="D'Cotta H."/>
            <person name="Eshel O."/>
            <person name="Gaffney L."/>
            <person name="Galibert F."/>
            <person name="Gante H.F."/>
            <person name="Gnerre S."/>
            <person name="Greuter L."/>
            <person name="Guyon R."/>
            <person name="Haddad N.S."/>
            <person name="Haerty W."/>
            <person name="Harris R.M."/>
            <person name="Hofmann H.A."/>
            <person name="Hourlier T."/>
            <person name="Hulata G."/>
            <person name="Jaffe D.B."/>
            <person name="Lara M."/>
            <person name="Lee A.P."/>
            <person name="MacCallum I."/>
            <person name="Mwaiko S."/>
            <person name="Nikaido M."/>
            <person name="Nishihara H."/>
            <person name="Ozouf-Costaz C."/>
            <person name="Penman D.J."/>
            <person name="Przybylski D."/>
            <person name="Rakotomanga M."/>
            <person name="Renn S.C.P."/>
            <person name="Ribeiro F.J."/>
            <person name="Ron M."/>
            <person name="Salzburger W."/>
            <person name="Sanchez-Pulido L."/>
            <person name="Santos M.E."/>
            <person name="Searle S."/>
            <person name="Sharpe T."/>
            <person name="Swofford R."/>
            <person name="Tan F.J."/>
            <person name="Williams L."/>
            <person name="Young S."/>
            <person name="Yin S."/>
            <person name="Okada N."/>
            <person name="Kocher T.D."/>
            <person name="Miska E.A."/>
            <person name="Lander E.S."/>
            <person name="Venkatesh B."/>
            <person name="Fernald R.D."/>
            <person name="Meyer A."/>
            <person name="Ponting C.P."/>
            <person name="Streelman J.T."/>
            <person name="Lindblad-Toh K."/>
            <person name="Seehausen O."/>
            <person name="Di Palma F."/>
        </authorList>
    </citation>
    <scope>NUCLEOTIDE SEQUENCE</scope>
</reference>
<protein>
    <recommendedName>
        <fullName evidence="6">PBC domain-containing protein</fullName>
    </recommendedName>
</protein>
<dbReference type="GO" id="GO:0003700">
    <property type="term" value="F:DNA-binding transcription factor activity"/>
    <property type="evidence" value="ECO:0007669"/>
    <property type="project" value="InterPro"/>
</dbReference>
<dbReference type="InterPro" id="IPR008422">
    <property type="entry name" value="KN_HD"/>
</dbReference>
<dbReference type="Gene3D" id="1.10.10.60">
    <property type="entry name" value="Homeodomain-like"/>
    <property type="match status" value="1"/>
</dbReference>
<dbReference type="CDD" id="cd00086">
    <property type="entry name" value="homeodomain"/>
    <property type="match status" value="1"/>
</dbReference>
<sequence>MENRAHQILCHIGLTGEEVDKPHNNRKCHNNCQPLQDIGDILQQIITDEMMRKHALNCHRMKPALFTEGVAGPEKGGASAAVVAAAAGGTPDDGSLEHVDYKEKLSQIREIYHAELEKYEQACNEFTSHIERMVSIIHRKFRAIQTQLKQSTCEAVMILRSRFLDARWKRRNFSKQATEILNECFYSHLANPYPNEEVKEELAKKCSITVAQVKKDQIYLYAMKTATSVSSLSSQANSPATPNSGIHPQACLSLNENVETLRRWPDEKNKNIYHTFKEEPPGVCFCFIF</sequence>
<dbReference type="GO" id="GO:0005634">
    <property type="term" value="C:nucleus"/>
    <property type="evidence" value="ECO:0007669"/>
    <property type="project" value="UniProtKB-SubCell"/>
</dbReference>
<keyword evidence="5" id="KW-0539">Nucleus</keyword>
<dbReference type="InterPro" id="IPR009057">
    <property type="entry name" value="Homeodomain-like_sf"/>
</dbReference>
<dbReference type="InterPro" id="IPR005542">
    <property type="entry name" value="PBX_PBC_dom"/>
</dbReference>
<organism evidence="7 8">
    <name type="scientific">Maylandia zebra</name>
    <name type="common">zebra mbuna</name>
    <dbReference type="NCBI Taxonomy" id="106582"/>
    <lineage>
        <taxon>Eukaryota</taxon>
        <taxon>Metazoa</taxon>
        <taxon>Chordata</taxon>
        <taxon>Craniata</taxon>
        <taxon>Vertebrata</taxon>
        <taxon>Euteleostomi</taxon>
        <taxon>Actinopterygii</taxon>
        <taxon>Neopterygii</taxon>
        <taxon>Teleostei</taxon>
        <taxon>Neoteleostei</taxon>
        <taxon>Acanthomorphata</taxon>
        <taxon>Ovalentaria</taxon>
        <taxon>Cichlomorphae</taxon>
        <taxon>Cichliformes</taxon>
        <taxon>Cichlidae</taxon>
        <taxon>African cichlids</taxon>
        <taxon>Pseudocrenilabrinae</taxon>
        <taxon>Haplochromini</taxon>
        <taxon>Maylandia</taxon>
        <taxon>Maylandia zebra complex</taxon>
    </lineage>
</organism>
<dbReference type="GeneTree" id="ENSGT00940000165175"/>
<dbReference type="GO" id="GO:0003677">
    <property type="term" value="F:DNA binding"/>
    <property type="evidence" value="ECO:0007669"/>
    <property type="project" value="UniProtKB-KW"/>
</dbReference>
<dbReference type="SUPFAM" id="SSF46689">
    <property type="entry name" value="Homeodomain-like"/>
    <property type="match status" value="1"/>
</dbReference>
<evidence type="ECO:0000256" key="5">
    <source>
        <dbReference type="ARBA" id="ARBA00023242"/>
    </source>
</evidence>
<dbReference type="Proteomes" id="UP000265160">
    <property type="component" value="LG6"/>
</dbReference>
<accession>A0A3P9B5Y3</accession>
<dbReference type="InterPro" id="IPR001356">
    <property type="entry name" value="HD"/>
</dbReference>
<dbReference type="Pfam" id="PF03792">
    <property type="entry name" value="PBC"/>
    <property type="match status" value="1"/>
</dbReference>
<dbReference type="PANTHER" id="PTHR11850">
    <property type="entry name" value="HOMEOBOX PROTEIN TRANSCRIPTION FACTORS"/>
    <property type="match status" value="1"/>
</dbReference>
<dbReference type="Ensembl" id="ENSMZET00005005518.1">
    <property type="protein sequence ID" value="ENSMZEP00005005290.1"/>
    <property type="gene ID" value="ENSMZEG00005004060.1"/>
</dbReference>